<dbReference type="GO" id="GO:0006457">
    <property type="term" value="P:protein folding"/>
    <property type="evidence" value="ECO:0007669"/>
    <property type="project" value="TreeGrafter"/>
</dbReference>
<dbReference type="SUPFAM" id="SSF48403">
    <property type="entry name" value="Ankyrin repeat"/>
    <property type="match status" value="1"/>
</dbReference>
<evidence type="ECO:0000313" key="4">
    <source>
        <dbReference type="EMBL" id="KAL1521059.1"/>
    </source>
</evidence>
<dbReference type="Gene3D" id="2.40.100.10">
    <property type="entry name" value="Cyclophilin-like"/>
    <property type="match status" value="1"/>
</dbReference>
<dbReference type="SMART" id="SM00248">
    <property type="entry name" value="ANK"/>
    <property type="match status" value="3"/>
</dbReference>
<dbReference type="Pfam" id="PF00160">
    <property type="entry name" value="Pro_isomerase"/>
    <property type="match status" value="1"/>
</dbReference>
<feature type="region of interest" description="Disordered" evidence="2">
    <location>
        <begin position="374"/>
        <end position="395"/>
    </location>
</feature>
<evidence type="ECO:0000256" key="1">
    <source>
        <dbReference type="PROSITE-ProRule" id="PRU00023"/>
    </source>
</evidence>
<dbReference type="SUPFAM" id="SSF50891">
    <property type="entry name" value="Cyclophilin-like"/>
    <property type="match status" value="1"/>
</dbReference>
<reference evidence="4 5" key="1">
    <citation type="journal article" date="2024" name="Science">
        <title>Giant polyketide synthase enzymes in the biosynthesis of giant marine polyether toxins.</title>
        <authorList>
            <person name="Fallon T.R."/>
            <person name="Shende V.V."/>
            <person name="Wierzbicki I.H."/>
            <person name="Pendleton A.L."/>
            <person name="Watervoot N.F."/>
            <person name="Auber R.P."/>
            <person name="Gonzalez D.J."/>
            <person name="Wisecaver J.H."/>
            <person name="Moore B.S."/>
        </authorList>
    </citation>
    <scope>NUCLEOTIDE SEQUENCE [LARGE SCALE GENOMIC DNA]</scope>
    <source>
        <strain evidence="4 5">12B1</strain>
    </source>
</reference>
<dbReference type="Pfam" id="PF12796">
    <property type="entry name" value="Ank_2"/>
    <property type="match status" value="1"/>
</dbReference>
<protein>
    <recommendedName>
        <fullName evidence="3">PPIase cyclophilin-type domain-containing protein</fullName>
    </recommendedName>
</protein>
<keyword evidence="5" id="KW-1185">Reference proteome</keyword>
<dbReference type="InterPro" id="IPR036770">
    <property type="entry name" value="Ankyrin_rpt-contain_sf"/>
</dbReference>
<dbReference type="GO" id="GO:0016018">
    <property type="term" value="F:cyclosporin A binding"/>
    <property type="evidence" value="ECO:0007669"/>
    <property type="project" value="TreeGrafter"/>
</dbReference>
<dbReference type="PANTHER" id="PTHR11071:SF561">
    <property type="entry name" value="PEPTIDYL-PROLYL CIS-TRANS ISOMERASE D-RELATED"/>
    <property type="match status" value="1"/>
</dbReference>
<dbReference type="PROSITE" id="PS50088">
    <property type="entry name" value="ANK_REPEAT"/>
    <property type="match status" value="1"/>
</dbReference>
<dbReference type="PRINTS" id="PR00153">
    <property type="entry name" value="CSAPPISMRASE"/>
</dbReference>
<dbReference type="PROSITE" id="PS50072">
    <property type="entry name" value="CSA_PPIASE_2"/>
    <property type="match status" value="1"/>
</dbReference>
<dbReference type="Proteomes" id="UP001515480">
    <property type="component" value="Unassembled WGS sequence"/>
</dbReference>
<dbReference type="PANTHER" id="PTHR11071">
    <property type="entry name" value="PEPTIDYL-PROLYL CIS-TRANS ISOMERASE"/>
    <property type="match status" value="1"/>
</dbReference>
<feature type="repeat" description="ANK" evidence="1">
    <location>
        <begin position="76"/>
        <end position="108"/>
    </location>
</feature>
<comment type="caution">
    <text evidence="4">The sequence shown here is derived from an EMBL/GenBank/DDBJ whole genome shotgun (WGS) entry which is preliminary data.</text>
</comment>
<name>A0AB34JHQ1_PRYPA</name>
<feature type="compositionally biased region" description="Acidic residues" evidence="2">
    <location>
        <begin position="380"/>
        <end position="395"/>
    </location>
</feature>
<proteinExistence type="predicted"/>
<organism evidence="4 5">
    <name type="scientific">Prymnesium parvum</name>
    <name type="common">Toxic golden alga</name>
    <dbReference type="NCBI Taxonomy" id="97485"/>
    <lineage>
        <taxon>Eukaryota</taxon>
        <taxon>Haptista</taxon>
        <taxon>Haptophyta</taxon>
        <taxon>Prymnesiophyceae</taxon>
        <taxon>Prymnesiales</taxon>
        <taxon>Prymnesiaceae</taxon>
        <taxon>Prymnesium</taxon>
    </lineage>
</organism>
<feature type="domain" description="PPIase cyclophilin-type" evidence="3">
    <location>
        <begin position="137"/>
        <end position="297"/>
    </location>
</feature>
<evidence type="ECO:0000256" key="2">
    <source>
        <dbReference type="SAM" id="MobiDB-lite"/>
    </source>
</evidence>
<evidence type="ECO:0000313" key="5">
    <source>
        <dbReference type="Proteomes" id="UP001515480"/>
    </source>
</evidence>
<dbReference type="EMBL" id="JBGBPQ010000008">
    <property type="protein sequence ID" value="KAL1521059.1"/>
    <property type="molecule type" value="Genomic_DNA"/>
</dbReference>
<dbReference type="GO" id="GO:0003755">
    <property type="term" value="F:peptidyl-prolyl cis-trans isomerase activity"/>
    <property type="evidence" value="ECO:0007669"/>
    <property type="project" value="InterPro"/>
</dbReference>
<dbReference type="InterPro" id="IPR029000">
    <property type="entry name" value="Cyclophilin-like_dom_sf"/>
</dbReference>
<accession>A0AB34JHQ1</accession>
<dbReference type="AlphaFoldDB" id="A0AB34JHQ1"/>
<gene>
    <name evidence="4" type="ORF">AB1Y20_022614</name>
</gene>
<dbReference type="InterPro" id="IPR002130">
    <property type="entry name" value="Cyclophilin-type_PPIase_dom"/>
</dbReference>
<feature type="region of interest" description="Disordered" evidence="2">
    <location>
        <begin position="345"/>
        <end position="364"/>
    </location>
</feature>
<sequence length="395" mass="41128">MATREFLEAARRGDLAELRRLHATSESPDALCAASSAGESSCGHTALHWLAAAGHDAAVAWLLGLHGVEVDRRNRGGSTALHSAAANGHAHVCRRLMRQGARADAEDTNGMTPFDAAAARGHAAAARALPSSSAPHVFLQLAVGSVQGQLIFKLFERRAPRACANFVGLAEGFQGLCYRGSRFHRLLPQQVIQGGVLRGCAAETPVSIFGGAFADERGGLDHPQDRRGLLCLASSGVDSNGSQFFITLAPCPHLSGRHVVFGELVAGDDMLELASSVPVNPASGKPTQLIAILDSGRWPPAETKARGVPATAQPAMTLEEVSAAASSTTQNVASAIAHGLKRAATDSSCNPADGAPTKAARHGPKVAMWDAMLATKDDGSIEDSSSECDESDKDR</sequence>
<dbReference type="GO" id="GO:0005737">
    <property type="term" value="C:cytoplasm"/>
    <property type="evidence" value="ECO:0007669"/>
    <property type="project" value="TreeGrafter"/>
</dbReference>
<dbReference type="PROSITE" id="PS50297">
    <property type="entry name" value="ANK_REP_REGION"/>
    <property type="match status" value="1"/>
</dbReference>
<dbReference type="InterPro" id="IPR002110">
    <property type="entry name" value="Ankyrin_rpt"/>
</dbReference>
<keyword evidence="1" id="KW-0040">ANK repeat</keyword>
<evidence type="ECO:0000259" key="3">
    <source>
        <dbReference type="PROSITE" id="PS50072"/>
    </source>
</evidence>
<dbReference type="Gene3D" id="1.25.40.20">
    <property type="entry name" value="Ankyrin repeat-containing domain"/>
    <property type="match status" value="1"/>
</dbReference>